<evidence type="ECO:0000313" key="8">
    <source>
        <dbReference type="Proteomes" id="UP001556098"/>
    </source>
</evidence>
<keyword evidence="4 5" id="KW-0472">Membrane</keyword>
<dbReference type="InterPro" id="IPR009915">
    <property type="entry name" value="NnrU_dom"/>
</dbReference>
<keyword evidence="2 5" id="KW-0812">Transmembrane</keyword>
<evidence type="ECO:0000259" key="6">
    <source>
        <dbReference type="Pfam" id="PF07298"/>
    </source>
</evidence>
<protein>
    <submittedName>
        <fullName evidence="7">NnrU family protein</fullName>
    </submittedName>
</protein>
<feature type="transmembrane region" description="Helical" evidence="5">
    <location>
        <begin position="35"/>
        <end position="53"/>
    </location>
</feature>
<evidence type="ECO:0000313" key="7">
    <source>
        <dbReference type="EMBL" id="MEW9921048.1"/>
    </source>
</evidence>
<organism evidence="7 8">
    <name type="scientific">Sulfitobacter sediminis</name>
    <dbReference type="NCBI Taxonomy" id="3234186"/>
    <lineage>
        <taxon>Bacteria</taxon>
        <taxon>Pseudomonadati</taxon>
        <taxon>Pseudomonadota</taxon>
        <taxon>Alphaproteobacteria</taxon>
        <taxon>Rhodobacterales</taxon>
        <taxon>Roseobacteraceae</taxon>
        <taxon>Sulfitobacter</taxon>
    </lineage>
</organism>
<evidence type="ECO:0000256" key="3">
    <source>
        <dbReference type="ARBA" id="ARBA00022989"/>
    </source>
</evidence>
<feature type="transmembrane region" description="Helical" evidence="5">
    <location>
        <begin position="119"/>
        <end position="139"/>
    </location>
</feature>
<reference evidence="7 8" key="1">
    <citation type="submission" date="2024-07" db="EMBL/GenBank/DDBJ databases">
        <title>Marimonas sp.nov., isolated from tidal-flat sediment.</title>
        <authorList>
            <person name="Jayan J.N."/>
            <person name="Lee S.S."/>
        </authorList>
    </citation>
    <scope>NUCLEOTIDE SEQUENCE [LARGE SCALE GENOMIC DNA]</scope>
    <source>
        <strain evidence="7 8">MJW-29</strain>
    </source>
</reference>
<feature type="transmembrane region" description="Helical" evidence="5">
    <location>
        <begin position="65"/>
        <end position="82"/>
    </location>
</feature>
<sequence length="185" mass="20329">MTLLILGLALWTFAHWFKRLAPDARVKLGDPGKGIVAVLIVAGVILMILGYRGADFIPVWYPPSWTIHLNNLLMILAFWIYGSSAAKGAKAWPAYKTRHPQLIGFKTWAFAHLIVNGDLASIILFGGLLAWAVTEVIMINRAEPDWTPPPPAGAKTYIRLAVITVVLVALVAAIHTWLGVWPFPS</sequence>
<proteinExistence type="predicted"/>
<gene>
    <name evidence="7" type="ORF">AB2B41_15655</name>
</gene>
<dbReference type="Proteomes" id="UP001556098">
    <property type="component" value="Unassembled WGS sequence"/>
</dbReference>
<evidence type="ECO:0000256" key="4">
    <source>
        <dbReference type="ARBA" id="ARBA00023136"/>
    </source>
</evidence>
<keyword evidence="8" id="KW-1185">Reference proteome</keyword>
<comment type="caution">
    <text evidence="7">The sequence shown here is derived from an EMBL/GenBank/DDBJ whole genome shotgun (WGS) entry which is preliminary data.</text>
</comment>
<dbReference type="Pfam" id="PF07298">
    <property type="entry name" value="NnrU"/>
    <property type="match status" value="1"/>
</dbReference>
<comment type="subcellular location">
    <subcellularLocation>
        <location evidence="1">Membrane</location>
        <topology evidence="1">Multi-pass membrane protein</topology>
    </subcellularLocation>
</comment>
<name>A0ABV3RR60_9RHOB</name>
<feature type="domain" description="NnrU" evidence="6">
    <location>
        <begin position="3"/>
        <end position="182"/>
    </location>
</feature>
<evidence type="ECO:0000256" key="2">
    <source>
        <dbReference type="ARBA" id="ARBA00022692"/>
    </source>
</evidence>
<dbReference type="RefSeq" id="WP_367878749.1">
    <property type="nucleotide sequence ID" value="NZ_JBFNXX010000012.1"/>
</dbReference>
<dbReference type="EMBL" id="JBFNXX010000012">
    <property type="protein sequence ID" value="MEW9921048.1"/>
    <property type="molecule type" value="Genomic_DNA"/>
</dbReference>
<feature type="transmembrane region" description="Helical" evidence="5">
    <location>
        <begin position="160"/>
        <end position="180"/>
    </location>
</feature>
<evidence type="ECO:0000256" key="1">
    <source>
        <dbReference type="ARBA" id="ARBA00004141"/>
    </source>
</evidence>
<evidence type="ECO:0000256" key="5">
    <source>
        <dbReference type="SAM" id="Phobius"/>
    </source>
</evidence>
<keyword evidence="3 5" id="KW-1133">Transmembrane helix</keyword>
<accession>A0ABV3RR60</accession>